<dbReference type="PANTHER" id="PTHR46743">
    <property type="entry name" value="TEICHOIC ACIDS EXPORT ATP-BINDING PROTEIN TAGH"/>
    <property type="match status" value="1"/>
</dbReference>
<dbReference type="PROSITE" id="PS00211">
    <property type="entry name" value="ABC_TRANSPORTER_1"/>
    <property type="match status" value="1"/>
</dbReference>
<reference evidence="11" key="1">
    <citation type="submission" date="2016-04" db="EMBL/GenBank/DDBJ databases">
        <authorList>
            <person name="Lyu Z."/>
            <person name="Lyu W."/>
        </authorList>
    </citation>
    <scope>NUCLEOTIDE SEQUENCE [LARGE SCALE GENOMIC DNA]</scope>
    <source>
        <strain evidence="11">C44</strain>
    </source>
</reference>
<keyword evidence="8" id="KW-0812">Transmembrane</keyword>
<keyword evidence="4" id="KW-0547">Nucleotide-binding</keyword>
<dbReference type="SUPFAM" id="SSF52540">
    <property type="entry name" value="P-loop containing nucleoside triphosphate hydrolases"/>
    <property type="match status" value="1"/>
</dbReference>
<dbReference type="CDD" id="cd03220">
    <property type="entry name" value="ABC_KpsT_Wzt"/>
    <property type="match status" value="1"/>
</dbReference>
<keyword evidence="7 8" id="KW-0472">Membrane</keyword>
<dbReference type="Proteomes" id="UP000078534">
    <property type="component" value="Unassembled WGS sequence"/>
</dbReference>
<dbReference type="InterPro" id="IPR050683">
    <property type="entry name" value="Bact_Polysacc_Export_ATP-bd"/>
</dbReference>
<dbReference type="GO" id="GO:0016020">
    <property type="term" value="C:membrane"/>
    <property type="evidence" value="ECO:0007669"/>
    <property type="project" value="InterPro"/>
</dbReference>
<dbReference type="InterPro" id="IPR003593">
    <property type="entry name" value="AAA+_ATPase"/>
</dbReference>
<dbReference type="InterPro" id="IPR017871">
    <property type="entry name" value="ABC_transporter-like_CS"/>
</dbReference>
<dbReference type="OrthoDB" id="9778870at2"/>
<evidence type="ECO:0000256" key="2">
    <source>
        <dbReference type="ARBA" id="ARBA00022448"/>
    </source>
</evidence>
<organism evidence="10 11">
    <name type="scientific">Metabacillus litoralis</name>
    <dbReference type="NCBI Taxonomy" id="152268"/>
    <lineage>
        <taxon>Bacteria</taxon>
        <taxon>Bacillati</taxon>
        <taxon>Bacillota</taxon>
        <taxon>Bacilli</taxon>
        <taxon>Bacillales</taxon>
        <taxon>Bacillaceae</taxon>
        <taxon>Metabacillus</taxon>
    </lineage>
</organism>
<protein>
    <recommendedName>
        <fullName evidence="9">ABC transporter domain-containing protein</fullName>
    </recommendedName>
</protein>
<feature type="domain" description="ABC transporter" evidence="9">
    <location>
        <begin position="7"/>
        <end position="245"/>
    </location>
</feature>
<evidence type="ECO:0000256" key="3">
    <source>
        <dbReference type="ARBA" id="ARBA00022475"/>
    </source>
</evidence>
<keyword evidence="2" id="KW-0813">Transport</keyword>
<sequence>MKPKIKVKFNNVSKKYNLYKKQSDKLLDMFLAKKRSQSFYALRDISFDVYEGETIGVIGVNGSGKSTLSNLLAQVVPPTSGTIEINGQTSLIAISVGLNNNLSGFENIELKCLMLGMNKSQIKELTPNIIEFADIGDFIYQPVKNYSSGMKSRLGFAISVHTNPDILIVDEALSVGDQTFYEKCLKKINEFKAEGKTIFFISHSISQIRSISDKVLWINHGEIEEFGSVRIVIEKYKKFISWFNELSDLEKKNYKTKNMEKQKMDDLNHLNSEKDQFISRKNIHKSKNDKTSNPFIFAQLSFFTLCTIFSLLFMFIGNPVQIMNKNTTDQSGVKTIDQIEDKKDIIVFEKNGYVIVNNADFYIDEQLTETGFAIPFGSSLEVLGKTDNVYKIRYNDTTGFTSKENIQIGDVKQDNESENIAINEFLSVFPENFKNSYQFYLAQLNLNEEQILEKLSGLTGESVNINGDKTLDYKYDNVQIIIDKETGLTSSIIVDSIQSESDTLNKIKESAQITSKNGDLLFLNLDKYNLTINLINNTIAISLSED</sequence>
<keyword evidence="5" id="KW-0067">ATP-binding</keyword>
<evidence type="ECO:0000256" key="1">
    <source>
        <dbReference type="ARBA" id="ARBA00005417"/>
    </source>
</evidence>
<evidence type="ECO:0000259" key="9">
    <source>
        <dbReference type="PROSITE" id="PS50893"/>
    </source>
</evidence>
<evidence type="ECO:0000313" key="11">
    <source>
        <dbReference type="Proteomes" id="UP000078534"/>
    </source>
</evidence>
<dbReference type="AlphaFoldDB" id="A0A179T2A2"/>
<evidence type="ECO:0000256" key="8">
    <source>
        <dbReference type="SAM" id="Phobius"/>
    </source>
</evidence>
<dbReference type="STRING" id="152268.A6K24_17740"/>
<gene>
    <name evidence="10" type="ORF">A6K24_17740</name>
</gene>
<comment type="similarity">
    <text evidence="1">Belongs to the ABC transporter superfamily.</text>
</comment>
<dbReference type="GO" id="GO:0016887">
    <property type="term" value="F:ATP hydrolysis activity"/>
    <property type="evidence" value="ECO:0007669"/>
    <property type="project" value="InterPro"/>
</dbReference>
<keyword evidence="8" id="KW-1133">Transmembrane helix</keyword>
<dbReference type="NCBIfam" id="NF010066">
    <property type="entry name" value="PRK13546.1"/>
    <property type="match status" value="1"/>
</dbReference>
<evidence type="ECO:0000256" key="4">
    <source>
        <dbReference type="ARBA" id="ARBA00022741"/>
    </source>
</evidence>
<accession>A0A179T2A2</accession>
<feature type="transmembrane region" description="Helical" evidence="8">
    <location>
        <begin position="295"/>
        <end position="316"/>
    </location>
</feature>
<dbReference type="EMBL" id="LWSG01000005">
    <property type="protein sequence ID" value="OAS88216.1"/>
    <property type="molecule type" value="Genomic_DNA"/>
</dbReference>
<dbReference type="PROSITE" id="PS50893">
    <property type="entry name" value="ABC_TRANSPORTER_2"/>
    <property type="match status" value="1"/>
</dbReference>
<dbReference type="SMART" id="SM00382">
    <property type="entry name" value="AAA"/>
    <property type="match status" value="1"/>
</dbReference>
<dbReference type="PANTHER" id="PTHR46743:SF2">
    <property type="entry name" value="TEICHOIC ACIDS EXPORT ATP-BINDING PROTEIN TAGH"/>
    <property type="match status" value="1"/>
</dbReference>
<name>A0A179T2A2_9BACI</name>
<proteinExistence type="inferred from homology"/>
<keyword evidence="3" id="KW-1003">Cell membrane</keyword>
<dbReference type="FunFam" id="3.40.50.300:FF:003010">
    <property type="entry name" value="Teichoic acids export ATP-binding protein TagH"/>
    <property type="match status" value="1"/>
</dbReference>
<dbReference type="InterPro" id="IPR015860">
    <property type="entry name" value="ABC_transpr_TagH-like"/>
</dbReference>
<dbReference type="InterPro" id="IPR003439">
    <property type="entry name" value="ABC_transporter-like_ATP-bd"/>
</dbReference>
<evidence type="ECO:0000256" key="6">
    <source>
        <dbReference type="ARBA" id="ARBA00022967"/>
    </source>
</evidence>
<dbReference type="Gene3D" id="3.40.50.300">
    <property type="entry name" value="P-loop containing nucleotide triphosphate hydrolases"/>
    <property type="match status" value="1"/>
</dbReference>
<keyword evidence="6" id="KW-1278">Translocase</keyword>
<dbReference type="InterPro" id="IPR027417">
    <property type="entry name" value="P-loop_NTPase"/>
</dbReference>
<dbReference type="RefSeq" id="WP_066328932.1">
    <property type="nucleotide sequence ID" value="NZ_LWSG01000005.1"/>
</dbReference>
<dbReference type="GO" id="GO:0140359">
    <property type="term" value="F:ABC-type transporter activity"/>
    <property type="evidence" value="ECO:0007669"/>
    <property type="project" value="InterPro"/>
</dbReference>
<comment type="caution">
    <text evidence="10">The sequence shown here is derived from an EMBL/GenBank/DDBJ whole genome shotgun (WGS) entry which is preliminary data.</text>
</comment>
<evidence type="ECO:0000313" key="10">
    <source>
        <dbReference type="EMBL" id="OAS88216.1"/>
    </source>
</evidence>
<evidence type="ECO:0000256" key="5">
    <source>
        <dbReference type="ARBA" id="ARBA00022840"/>
    </source>
</evidence>
<keyword evidence="11" id="KW-1185">Reference proteome</keyword>
<dbReference type="Pfam" id="PF00005">
    <property type="entry name" value="ABC_tran"/>
    <property type="match status" value="1"/>
</dbReference>
<dbReference type="GO" id="GO:0005524">
    <property type="term" value="F:ATP binding"/>
    <property type="evidence" value="ECO:0007669"/>
    <property type="project" value="UniProtKB-KW"/>
</dbReference>
<evidence type="ECO:0000256" key="7">
    <source>
        <dbReference type="ARBA" id="ARBA00023136"/>
    </source>
</evidence>